<protein>
    <submittedName>
        <fullName evidence="2">VOC family protein</fullName>
    </submittedName>
</protein>
<reference evidence="2 3" key="1">
    <citation type="submission" date="2019-01" db="EMBL/GenBank/DDBJ databases">
        <title>Spirosoma flava sp. nov., a propanil-degrading bacterium isolated from herbicide-contaminated soil.</title>
        <authorList>
            <person name="Zhang L."/>
            <person name="Jiang J.-D."/>
        </authorList>
    </citation>
    <scope>NUCLEOTIDE SEQUENCE [LARGE SCALE GENOMIC DNA]</scope>
    <source>
        <strain evidence="2 3">TY50</strain>
    </source>
</reference>
<dbReference type="Gene3D" id="3.10.180.10">
    <property type="entry name" value="2,3-Dihydroxybiphenyl 1,2-Dioxygenase, domain 1"/>
    <property type="match status" value="1"/>
</dbReference>
<dbReference type="Proteomes" id="UP000290407">
    <property type="component" value="Unassembled WGS sequence"/>
</dbReference>
<dbReference type="InterPro" id="IPR037523">
    <property type="entry name" value="VOC_core"/>
</dbReference>
<dbReference type="PROSITE" id="PS51819">
    <property type="entry name" value="VOC"/>
    <property type="match status" value="1"/>
</dbReference>
<evidence type="ECO:0000313" key="2">
    <source>
        <dbReference type="EMBL" id="RYC67272.1"/>
    </source>
</evidence>
<evidence type="ECO:0000259" key="1">
    <source>
        <dbReference type="PROSITE" id="PS51819"/>
    </source>
</evidence>
<gene>
    <name evidence="2" type="ORF">EQG79_24445</name>
</gene>
<dbReference type="AlphaFoldDB" id="A0A4Q2UFS7"/>
<name>A0A4Q2UFS7_9BACT</name>
<sequence length="232" mass="26157">MKLLDLDLYTTDLTATRHFYVRRLGLPVLSRSYDHLTLMIGWTRLTFHLTNRPVAPYHLAINVPRSSLDVVMYYFDLDYLDTDRPDNIIADLPDWRAKACYFYDGTGNLLEFIARTDLPLDDPNLTINDLFQGVSEIGIGTEDVASTACQLQRRFGVPPFSRSAPTADFTALGDDNGLFILSKVGRNWLFTNTPAGLNYCRVRFVNEPGGVVHEMTSYEVNQLPIGKVVSAL</sequence>
<feature type="domain" description="VOC" evidence="1">
    <location>
        <begin position="2"/>
        <end position="115"/>
    </location>
</feature>
<dbReference type="RefSeq" id="WP_129605094.1">
    <property type="nucleotide sequence ID" value="NZ_SBLB01000008.1"/>
</dbReference>
<dbReference type="EMBL" id="SBLB01000008">
    <property type="protein sequence ID" value="RYC67272.1"/>
    <property type="molecule type" value="Genomic_DNA"/>
</dbReference>
<evidence type="ECO:0000313" key="3">
    <source>
        <dbReference type="Proteomes" id="UP000290407"/>
    </source>
</evidence>
<dbReference type="SUPFAM" id="SSF54593">
    <property type="entry name" value="Glyoxalase/Bleomycin resistance protein/Dihydroxybiphenyl dioxygenase"/>
    <property type="match status" value="1"/>
</dbReference>
<comment type="caution">
    <text evidence="2">The sequence shown here is derived from an EMBL/GenBank/DDBJ whole genome shotgun (WGS) entry which is preliminary data.</text>
</comment>
<dbReference type="InterPro" id="IPR029068">
    <property type="entry name" value="Glyas_Bleomycin-R_OHBP_Dase"/>
</dbReference>
<dbReference type="CDD" id="cd06587">
    <property type="entry name" value="VOC"/>
    <property type="match status" value="1"/>
</dbReference>
<accession>A0A4Q2UFS7</accession>
<proteinExistence type="predicted"/>
<organism evidence="2 3">
    <name type="scientific">Spirosoma sordidisoli</name>
    <dbReference type="NCBI Taxonomy" id="2502893"/>
    <lineage>
        <taxon>Bacteria</taxon>
        <taxon>Pseudomonadati</taxon>
        <taxon>Bacteroidota</taxon>
        <taxon>Cytophagia</taxon>
        <taxon>Cytophagales</taxon>
        <taxon>Cytophagaceae</taxon>
        <taxon>Spirosoma</taxon>
    </lineage>
</organism>
<keyword evidence="3" id="KW-1185">Reference proteome</keyword>